<dbReference type="PANTHER" id="PTHR11067:SF9">
    <property type="entry name" value="INOSINE TRIPHOSPHATE PYROPHOSPHATASE"/>
    <property type="match status" value="1"/>
</dbReference>
<dbReference type="EMBL" id="CP000852">
    <property type="protein sequence ID" value="ABW02790.1"/>
    <property type="molecule type" value="Genomic_DNA"/>
</dbReference>
<evidence type="ECO:0000256" key="2">
    <source>
        <dbReference type="ARBA" id="ARBA00022801"/>
    </source>
</evidence>
<dbReference type="Gene3D" id="3.90.950.10">
    <property type="match status" value="1"/>
</dbReference>
<dbReference type="Proteomes" id="UP000001137">
    <property type="component" value="Chromosome"/>
</dbReference>
<keyword evidence="2 3" id="KW-0378">Hydrolase</keyword>
<dbReference type="GO" id="GO:0005737">
    <property type="term" value="C:cytoplasm"/>
    <property type="evidence" value="ECO:0007669"/>
    <property type="project" value="TreeGrafter"/>
</dbReference>
<dbReference type="RefSeq" id="WP_012187009.1">
    <property type="nucleotide sequence ID" value="NC_009954.1"/>
</dbReference>
<proteinExistence type="inferred from homology"/>
<sequence length="183" mass="20685">MVTLRFVTRNQHKLKEATSILSQYGISIVMENSINKVEIQSDSLEEIVNYALRLNCVDWLVVEDDGLFVDSLNGFPGPYSEYVYRTIGLRGLLRLLQGSRDRGAYFKSVVGLCINNEVKLFTGIVKGRLSEEPRGSSGFGYDPVFIPEGYDLTFAEMGEDLKNKLSHRSRAFNNLATYLTRIN</sequence>
<evidence type="ECO:0000256" key="1">
    <source>
        <dbReference type="ARBA" id="ARBA00008023"/>
    </source>
</evidence>
<dbReference type="Pfam" id="PF01725">
    <property type="entry name" value="Ham1p_like"/>
    <property type="match status" value="1"/>
</dbReference>
<gene>
    <name evidence="4" type="ordered locus">Cmaq_1974</name>
</gene>
<dbReference type="GO" id="GO:0047429">
    <property type="term" value="F:nucleoside triphosphate diphosphatase activity"/>
    <property type="evidence" value="ECO:0007669"/>
    <property type="project" value="InterPro"/>
</dbReference>
<reference evidence="4 5" key="1">
    <citation type="submission" date="2007-10" db="EMBL/GenBank/DDBJ databases">
        <title>Complete sequence of Caldivirga maquilingensis IC-167.</title>
        <authorList>
            <consortium name="US DOE Joint Genome Institute"/>
            <person name="Copeland A."/>
            <person name="Lucas S."/>
            <person name="Lapidus A."/>
            <person name="Barry K."/>
            <person name="Glavina del Rio T."/>
            <person name="Dalin E."/>
            <person name="Tice H."/>
            <person name="Pitluck S."/>
            <person name="Saunders E."/>
            <person name="Brettin T."/>
            <person name="Bruce D."/>
            <person name="Detter J.C."/>
            <person name="Han C."/>
            <person name="Schmutz J."/>
            <person name="Larimer F."/>
            <person name="Land M."/>
            <person name="Hauser L."/>
            <person name="Kyrpides N."/>
            <person name="Ivanova N."/>
            <person name="Biddle J.F."/>
            <person name="Zhang Z."/>
            <person name="Fitz-Gibbon S.T."/>
            <person name="Lowe T.M."/>
            <person name="Saltikov C."/>
            <person name="House C.H."/>
            <person name="Richardson P."/>
        </authorList>
    </citation>
    <scope>NUCLEOTIDE SEQUENCE [LARGE SCALE GENOMIC DNA]</scope>
    <source>
        <strain evidence="5">ATCC 700844 / DSM 13496 / JCM 10307 / IC-167</strain>
    </source>
</reference>
<dbReference type="InterPro" id="IPR029001">
    <property type="entry name" value="ITPase-like_fam"/>
</dbReference>
<protein>
    <submittedName>
        <fullName evidence="4">Non-canonical purine NTP pyrophosphatase, rdgB/HAM1 family</fullName>
    </submittedName>
</protein>
<accession>A8MC06</accession>
<dbReference type="NCBIfam" id="TIGR00042">
    <property type="entry name" value="RdgB/HAM1 family non-canonical purine NTP pyrophosphatase"/>
    <property type="match status" value="1"/>
</dbReference>
<dbReference type="STRING" id="397948.Cmaq_1974"/>
<organism evidence="4 5">
    <name type="scientific">Caldivirga maquilingensis (strain ATCC 700844 / DSM 13496 / JCM 10307 / IC-167)</name>
    <dbReference type="NCBI Taxonomy" id="397948"/>
    <lineage>
        <taxon>Archaea</taxon>
        <taxon>Thermoproteota</taxon>
        <taxon>Thermoprotei</taxon>
        <taxon>Thermoproteales</taxon>
        <taxon>Thermoproteaceae</taxon>
        <taxon>Caldivirga</taxon>
    </lineage>
</organism>
<evidence type="ECO:0000313" key="5">
    <source>
        <dbReference type="Proteomes" id="UP000001137"/>
    </source>
</evidence>
<keyword evidence="5" id="KW-1185">Reference proteome</keyword>
<dbReference type="InterPro" id="IPR002637">
    <property type="entry name" value="RdgB/HAM1"/>
</dbReference>
<dbReference type="PANTHER" id="PTHR11067">
    <property type="entry name" value="INOSINE TRIPHOSPHATE PYROPHOSPHATASE/HAM1 PROTEIN"/>
    <property type="match status" value="1"/>
</dbReference>
<dbReference type="HOGENOM" id="CLU_082080_0_2_2"/>
<evidence type="ECO:0000313" key="4">
    <source>
        <dbReference type="EMBL" id="ABW02790.1"/>
    </source>
</evidence>
<dbReference type="GO" id="GO:0009143">
    <property type="term" value="P:nucleoside triphosphate catabolic process"/>
    <property type="evidence" value="ECO:0007669"/>
    <property type="project" value="InterPro"/>
</dbReference>
<dbReference type="CDD" id="cd00515">
    <property type="entry name" value="HAM1"/>
    <property type="match status" value="1"/>
</dbReference>
<dbReference type="SUPFAM" id="SSF52972">
    <property type="entry name" value="ITPase-like"/>
    <property type="match status" value="1"/>
</dbReference>
<dbReference type="KEGG" id="cma:Cmaq_1974"/>
<evidence type="ECO:0000256" key="3">
    <source>
        <dbReference type="RuleBase" id="RU003781"/>
    </source>
</evidence>
<comment type="similarity">
    <text evidence="1 3">Belongs to the HAM1 NTPase family.</text>
</comment>
<dbReference type="GeneID" id="5708570"/>
<name>A8MC06_CALMQ</name>
<dbReference type="NCBIfam" id="NF011396">
    <property type="entry name" value="PRK14821.1"/>
    <property type="match status" value="1"/>
</dbReference>
<dbReference type="eggNOG" id="arCOG04184">
    <property type="taxonomic scope" value="Archaea"/>
</dbReference>
<dbReference type="AlphaFoldDB" id="A8MC06"/>